<evidence type="ECO:0000256" key="1">
    <source>
        <dbReference type="SAM" id="Phobius"/>
    </source>
</evidence>
<name>A0A2M3ZSM8_9DIPT</name>
<organism evidence="2">
    <name type="scientific">Anopheles braziliensis</name>
    <dbReference type="NCBI Taxonomy" id="58242"/>
    <lineage>
        <taxon>Eukaryota</taxon>
        <taxon>Metazoa</taxon>
        <taxon>Ecdysozoa</taxon>
        <taxon>Arthropoda</taxon>
        <taxon>Hexapoda</taxon>
        <taxon>Insecta</taxon>
        <taxon>Pterygota</taxon>
        <taxon>Neoptera</taxon>
        <taxon>Endopterygota</taxon>
        <taxon>Diptera</taxon>
        <taxon>Nematocera</taxon>
        <taxon>Culicoidea</taxon>
        <taxon>Culicidae</taxon>
        <taxon>Anophelinae</taxon>
        <taxon>Anopheles</taxon>
    </lineage>
</organism>
<protein>
    <submittedName>
        <fullName evidence="2">Putative secreted peptide</fullName>
    </submittedName>
</protein>
<dbReference type="EMBL" id="GGFM01010815">
    <property type="protein sequence ID" value="MBW31566.1"/>
    <property type="molecule type" value="Transcribed_RNA"/>
</dbReference>
<accession>A0A2M3ZSM8</accession>
<keyword evidence="1" id="KW-1133">Transmembrane helix</keyword>
<dbReference type="AlphaFoldDB" id="A0A2M3ZSM8"/>
<feature type="transmembrane region" description="Helical" evidence="1">
    <location>
        <begin position="6"/>
        <end position="25"/>
    </location>
</feature>
<keyword evidence="1" id="KW-0812">Transmembrane</keyword>
<proteinExistence type="predicted"/>
<reference evidence="2" key="1">
    <citation type="submission" date="2018-01" db="EMBL/GenBank/DDBJ databases">
        <title>An insight into the sialome of Amazonian anophelines.</title>
        <authorList>
            <person name="Ribeiro J.M."/>
            <person name="Scarpassa V."/>
            <person name="Calvo E."/>
        </authorList>
    </citation>
    <scope>NUCLEOTIDE SEQUENCE</scope>
    <source>
        <tissue evidence="2">Salivary glands</tissue>
    </source>
</reference>
<keyword evidence="1" id="KW-0472">Membrane</keyword>
<sequence>MRAQNSAYTSSSTLFMLSLMSWILLSRCCIRRSISLIFGPIRSNSRVKFSSFLSYSFKLFFSASRSC</sequence>
<evidence type="ECO:0000313" key="2">
    <source>
        <dbReference type="EMBL" id="MBW31566.1"/>
    </source>
</evidence>